<sequence>MDADQARALLYDYFSLLFRPTREEVCFLTELPARLSPTGEDSFDQALAAVKESLSTVSPEEIIAEYEYLFIEPFEGPHIPLEASYYLDGKAFGPALAELRAFLAQEGLFKEEGIPEPEDHLALLLAFMAALIRSEKDLLSQQKLFYNFLRPCAQGVLKRLTGEKTRVYGPLGRLCEAFLRLEERYFKES</sequence>
<protein>
    <recommendedName>
        <fullName evidence="3">Molecular chaperone TorD</fullName>
    </recommendedName>
</protein>
<dbReference type="Proteomes" id="UP000886101">
    <property type="component" value="Unassembled WGS sequence"/>
</dbReference>
<dbReference type="InterPro" id="IPR020945">
    <property type="entry name" value="DMSO/NO3_reduct_chaperone"/>
</dbReference>
<dbReference type="InterPro" id="IPR036411">
    <property type="entry name" value="TorD-like_sf"/>
</dbReference>
<proteinExistence type="predicted"/>
<gene>
    <name evidence="2" type="ORF">ENJ96_02905</name>
</gene>
<dbReference type="PANTHER" id="PTHR34227:SF1">
    <property type="entry name" value="DIMETHYL SULFOXIDE REDUCTASE CHAPERONE-RELATED"/>
    <property type="match status" value="1"/>
</dbReference>
<dbReference type="SUPFAM" id="SSF89155">
    <property type="entry name" value="TorD-like"/>
    <property type="match status" value="1"/>
</dbReference>
<comment type="caution">
    <text evidence="2">The sequence shown here is derived from an EMBL/GenBank/DDBJ whole genome shotgun (WGS) entry which is preliminary data.</text>
</comment>
<accession>A0A7V5NYZ4</accession>
<organism evidence="2">
    <name type="scientific">Thermodesulfatator atlanticus</name>
    <dbReference type="NCBI Taxonomy" id="501497"/>
    <lineage>
        <taxon>Bacteria</taxon>
        <taxon>Pseudomonadati</taxon>
        <taxon>Thermodesulfobacteriota</taxon>
        <taxon>Thermodesulfobacteria</taxon>
        <taxon>Thermodesulfobacteriales</taxon>
        <taxon>Thermodesulfatatoraceae</taxon>
        <taxon>Thermodesulfatator</taxon>
    </lineage>
</organism>
<dbReference type="PANTHER" id="PTHR34227">
    <property type="entry name" value="CHAPERONE PROTEIN YCDY"/>
    <property type="match status" value="1"/>
</dbReference>
<dbReference type="EMBL" id="DROK01000084">
    <property type="protein sequence ID" value="HHI96778.1"/>
    <property type="molecule type" value="Genomic_DNA"/>
</dbReference>
<reference evidence="2" key="1">
    <citation type="journal article" date="2020" name="mSystems">
        <title>Genome- and Community-Level Interaction Insights into Carbon Utilization and Element Cycling Functions of Hydrothermarchaeota in Hydrothermal Sediment.</title>
        <authorList>
            <person name="Zhou Z."/>
            <person name="Liu Y."/>
            <person name="Xu W."/>
            <person name="Pan J."/>
            <person name="Luo Z.H."/>
            <person name="Li M."/>
        </authorList>
    </citation>
    <scope>NUCLEOTIDE SEQUENCE [LARGE SCALE GENOMIC DNA]</scope>
    <source>
        <strain evidence="2">HyVt-533</strain>
    </source>
</reference>
<dbReference type="Pfam" id="PF02613">
    <property type="entry name" value="Nitrate_red_del"/>
    <property type="match status" value="1"/>
</dbReference>
<evidence type="ECO:0008006" key="3">
    <source>
        <dbReference type="Google" id="ProtNLM"/>
    </source>
</evidence>
<dbReference type="AlphaFoldDB" id="A0A7V5NYZ4"/>
<evidence type="ECO:0000256" key="1">
    <source>
        <dbReference type="ARBA" id="ARBA00023186"/>
    </source>
</evidence>
<name>A0A7V5NYZ4_9BACT</name>
<keyword evidence="1" id="KW-0143">Chaperone</keyword>
<evidence type="ECO:0000313" key="2">
    <source>
        <dbReference type="EMBL" id="HHI96778.1"/>
    </source>
</evidence>
<dbReference type="Gene3D" id="1.10.3480.10">
    <property type="entry name" value="TorD-like"/>
    <property type="match status" value="1"/>
</dbReference>
<dbReference type="InterPro" id="IPR050289">
    <property type="entry name" value="TorD/DmsD_chaperones"/>
</dbReference>